<dbReference type="CDD" id="cd02440">
    <property type="entry name" value="AdoMet_MTases"/>
    <property type="match status" value="1"/>
</dbReference>
<keyword evidence="1" id="KW-0963">Cytoplasm</keyword>
<dbReference type="eggNOG" id="COG2813">
    <property type="taxonomic scope" value="Bacteria"/>
</dbReference>
<protein>
    <submittedName>
        <fullName evidence="8">Ribosomal ribonucleate guanine-2-methyltransferase</fullName>
    </submittedName>
</protein>
<evidence type="ECO:0000256" key="3">
    <source>
        <dbReference type="ARBA" id="ARBA00022603"/>
    </source>
</evidence>
<dbReference type="EMBL" id="AMRJ01000037">
    <property type="protein sequence ID" value="EKF73052.1"/>
    <property type="molecule type" value="Genomic_DNA"/>
</dbReference>
<dbReference type="InterPro" id="IPR002052">
    <property type="entry name" value="DNA_methylase_N6_adenine_CS"/>
</dbReference>
<keyword evidence="4 8" id="KW-0808">Transferase</keyword>
<evidence type="ECO:0000259" key="7">
    <source>
        <dbReference type="Pfam" id="PF26049"/>
    </source>
</evidence>
<dbReference type="GO" id="GO:0005737">
    <property type="term" value="C:cytoplasm"/>
    <property type="evidence" value="ECO:0007669"/>
    <property type="project" value="InterPro"/>
</dbReference>
<sequence>MTELTHPWGTLTLKRWPRRRQEPLQAWDNADRYLLDTLAERGRGEATLVVNDQQGALWLAASQRGQAQSLGDSWLARRAALANAADNALSVDEADWLWPGETPRLPDQVLLRVPKELALLEQQLAQLCAVLPSGTPLWLAGMDKHLPRQLVPVMQRYLGNGRAELGWKKARLFSAEAPGKPLQASPYPTRVKAGDWQLTVHAGVFAQQQLDIGARLFMAHLPRNLPDGSRIADLGCGNGVIGMTAMAQNPHATVTFCDESWLALKSARDNVARYFPDRQCHFHLGDGLAGLTEPFDVILLNPPFHQGHVVGDQVARRLFRQARQALGPGGELRVIGNRHLGYHKLLAGLFDKVTRLGGDRKFVVWQCRGLAGD</sequence>
<dbReference type="AlphaFoldDB" id="L0WAD8"/>
<dbReference type="OrthoDB" id="29650at2"/>
<dbReference type="Gene3D" id="3.40.50.150">
    <property type="entry name" value="Vaccinia Virus protein VP39"/>
    <property type="match status" value="2"/>
</dbReference>
<dbReference type="Pfam" id="PF05175">
    <property type="entry name" value="MTS"/>
    <property type="match status" value="1"/>
</dbReference>
<evidence type="ECO:0000313" key="8">
    <source>
        <dbReference type="EMBL" id="EKF73052.1"/>
    </source>
</evidence>
<dbReference type="PANTHER" id="PTHR47816">
    <property type="entry name" value="RIBOSOMAL RNA SMALL SUBUNIT METHYLTRANSFERASE C"/>
    <property type="match status" value="1"/>
</dbReference>
<dbReference type="PATRIC" id="fig|1177179.3.peg.3078"/>
<evidence type="ECO:0000256" key="2">
    <source>
        <dbReference type="ARBA" id="ARBA00022552"/>
    </source>
</evidence>
<dbReference type="RefSeq" id="WP_008930294.1">
    <property type="nucleotide sequence ID" value="NZ_AMRJ01000037.1"/>
</dbReference>
<dbReference type="PANTHER" id="PTHR47816:SF5">
    <property type="entry name" value="RIBOSOMAL RNA LARGE SUBUNIT METHYLTRANSFERASE G"/>
    <property type="match status" value="1"/>
</dbReference>
<proteinExistence type="predicted"/>
<dbReference type="InterPro" id="IPR029063">
    <property type="entry name" value="SAM-dependent_MTases_sf"/>
</dbReference>
<keyword evidence="2" id="KW-0698">rRNA processing</keyword>
<dbReference type="InterPro" id="IPR017237">
    <property type="entry name" value="RLMG"/>
</dbReference>
<feature type="domain" description="Methyltransferase small" evidence="6">
    <location>
        <begin position="196"/>
        <end position="365"/>
    </location>
</feature>
<gene>
    <name evidence="8" type="ORF">A11A3_15637</name>
</gene>
<evidence type="ECO:0000313" key="9">
    <source>
        <dbReference type="Proteomes" id="UP000010164"/>
    </source>
</evidence>
<evidence type="ECO:0000259" key="6">
    <source>
        <dbReference type="Pfam" id="PF05175"/>
    </source>
</evidence>
<dbReference type="PROSITE" id="PS00092">
    <property type="entry name" value="N6_MTASE"/>
    <property type="match status" value="1"/>
</dbReference>
<keyword evidence="5" id="KW-0949">S-adenosyl-L-methionine</keyword>
<evidence type="ECO:0000256" key="4">
    <source>
        <dbReference type="ARBA" id="ARBA00022679"/>
    </source>
</evidence>
<dbReference type="Pfam" id="PF26049">
    <property type="entry name" value="RLMG_N"/>
    <property type="match status" value="1"/>
</dbReference>
<dbReference type="InterPro" id="IPR058679">
    <property type="entry name" value="RlmG_N"/>
</dbReference>
<dbReference type="GO" id="GO:0008990">
    <property type="term" value="F:rRNA (guanine-N2-)-methyltransferase activity"/>
    <property type="evidence" value="ECO:0007669"/>
    <property type="project" value="InterPro"/>
</dbReference>
<comment type="caution">
    <text evidence="8">The sequence shown here is derived from an EMBL/GenBank/DDBJ whole genome shotgun (WGS) entry which is preliminary data.</text>
</comment>
<dbReference type="Proteomes" id="UP000010164">
    <property type="component" value="Unassembled WGS sequence"/>
</dbReference>
<organism evidence="8 9">
    <name type="scientific">Alcanivorax hongdengensis A-11-3</name>
    <dbReference type="NCBI Taxonomy" id="1177179"/>
    <lineage>
        <taxon>Bacteria</taxon>
        <taxon>Pseudomonadati</taxon>
        <taxon>Pseudomonadota</taxon>
        <taxon>Gammaproteobacteria</taxon>
        <taxon>Oceanospirillales</taxon>
        <taxon>Alcanivoracaceae</taxon>
        <taxon>Alcanivorax</taxon>
    </lineage>
</organism>
<accession>L0WAD8</accession>
<reference evidence="8 9" key="1">
    <citation type="journal article" date="2012" name="J. Bacteriol.">
        <title>Genome Sequence of the Alkane-Degrading Bacterium Alcanivorax hongdengensis Type Strain A-11-3.</title>
        <authorList>
            <person name="Lai Q."/>
            <person name="Shao Z."/>
        </authorList>
    </citation>
    <scope>NUCLEOTIDE SEQUENCE [LARGE SCALE GENOMIC DNA]</scope>
    <source>
        <strain evidence="8 9">A-11-3</strain>
    </source>
</reference>
<evidence type="ECO:0000256" key="1">
    <source>
        <dbReference type="ARBA" id="ARBA00022490"/>
    </source>
</evidence>
<name>L0WAD8_9GAMM</name>
<dbReference type="InterPro" id="IPR046977">
    <property type="entry name" value="RsmC/RlmG"/>
</dbReference>
<feature type="domain" description="RlmG N-terminal" evidence="7">
    <location>
        <begin position="1"/>
        <end position="177"/>
    </location>
</feature>
<keyword evidence="9" id="KW-1185">Reference proteome</keyword>
<dbReference type="SUPFAM" id="SSF53335">
    <property type="entry name" value="S-adenosyl-L-methionine-dependent methyltransferases"/>
    <property type="match status" value="1"/>
</dbReference>
<dbReference type="InterPro" id="IPR007848">
    <property type="entry name" value="Small_mtfrase_dom"/>
</dbReference>
<dbReference type="PIRSF" id="PIRSF037565">
    <property type="entry name" value="RRNA_m2G_Mtase_RsmD_prd"/>
    <property type="match status" value="1"/>
</dbReference>
<keyword evidence="3 8" id="KW-0489">Methyltransferase</keyword>
<dbReference type="GO" id="GO:0003676">
    <property type="term" value="F:nucleic acid binding"/>
    <property type="evidence" value="ECO:0007669"/>
    <property type="project" value="InterPro"/>
</dbReference>
<dbReference type="STRING" id="1177179.A11A3_15637"/>
<evidence type="ECO:0000256" key="5">
    <source>
        <dbReference type="ARBA" id="ARBA00022691"/>
    </source>
</evidence>